<organism evidence="1 2">
    <name type="scientific">Paenibacillus polymyxa</name>
    <name type="common">Bacillus polymyxa</name>
    <dbReference type="NCBI Taxonomy" id="1406"/>
    <lineage>
        <taxon>Bacteria</taxon>
        <taxon>Bacillati</taxon>
        <taxon>Bacillota</taxon>
        <taxon>Bacilli</taxon>
        <taxon>Bacillales</taxon>
        <taxon>Paenibacillaceae</taxon>
        <taxon>Paenibacillus</taxon>
    </lineage>
</organism>
<reference evidence="1 2" key="1">
    <citation type="submission" date="2018-06" db="EMBL/GenBank/DDBJ databases">
        <authorList>
            <consortium name="Pathogen Informatics"/>
            <person name="Doyle S."/>
        </authorList>
    </citation>
    <scope>NUCLEOTIDE SEQUENCE [LARGE SCALE GENOMIC DNA]</scope>
    <source>
        <strain evidence="1 2">NCTC10343</strain>
    </source>
</reference>
<name>A0A378XZ04_PAEPO</name>
<protein>
    <submittedName>
        <fullName evidence="1">LysR family transcriptional regulator</fullName>
    </submittedName>
</protein>
<evidence type="ECO:0000313" key="2">
    <source>
        <dbReference type="Proteomes" id="UP000254400"/>
    </source>
</evidence>
<evidence type="ECO:0000313" key="1">
    <source>
        <dbReference type="EMBL" id="SUA69703.1"/>
    </source>
</evidence>
<sequence>MVPFFSVKEELEHNKHQGEEVGPDCPAISTYLAYHKDKWLSPAMKEMIKLIKRHAEKWV</sequence>
<gene>
    <name evidence="1" type="ORF">NCTC10343_02568</name>
</gene>
<dbReference type="EMBL" id="UGSC01000001">
    <property type="protein sequence ID" value="SUA69703.1"/>
    <property type="molecule type" value="Genomic_DNA"/>
</dbReference>
<dbReference type="Proteomes" id="UP000254400">
    <property type="component" value="Unassembled WGS sequence"/>
</dbReference>
<proteinExistence type="predicted"/>
<dbReference type="AlphaFoldDB" id="A0A378XZ04"/>
<accession>A0A378XZ04</accession>